<proteinExistence type="predicted"/>
<evidence type="ECO:0000313" key="4">
    <source>
        <dbReference type="Proteomes" id="UP000431304"/>
    </source>
</evidence>
<evidence type="ECO:0000313" key="1">
    <source>
        <dbReference type="EMBL" id="CUM73819.1"/>
    </source>
</evidence>
<name>A0A173R876_EUBRA</name>
<dbReference type="GeneID" id="97390390"/>
<dbReference type="Proteomes" id="UP000095492">
    <property type="component" value="Unassembled WGS sequence"/>
</dbReference>
<organism evidence="1 3">
    <name type="scientific">Eubacterium ramulus</name>
    <dbReference type="NCBI Taxonomy" id="39490"/>
    <lineage>
        <taxon>Bacteria</taxon>
        <taxon>Bacillati</taxon>
        <taxon>Bacillota</taxon>
        <taxon>Clostridia</taxon>
        <taxon>Eubacteriales</taxon>
        <taxon>Eubacteriaceae</taxon>
        <taxon>Eubacterium</taxon>
    </lineage>
</organism>
<protein>
    <submittedName>
        <fullName evidence="2">Glyoxalase</fullName>
    </submittedName>
</protein>
<evidence type="ECO:0000313" key="3">
    <source>
        <dbReference type="Proteomes" id="UP000095492"/>
    </source>
</evidence>
<dbReference type="EMBL" id="CYYA01000001">
    <property type="protein sequence ID" value="CUM73819.1"/>
    <property type="molecule type" value="Genomic_DNA"/>
</dbReference>
<accession>A0A173R876</accession>
<dbReference type="RefSeq" id="WP_022035797.1">
    <property type="nucleotide sequence ID" value="NZ_CAXUGT010000031.1"/>
</dbReference>
<dbReference type="AlphaFoldDB" id="A0A173R876"/>
<reference evidence="2 4" key="2">
    <citation type="journal article" date="2019" name="Nat. Med.">
        <title>A library of human gut bacterial isolates paired with longitudinal multiomics data enables mechanistic microbiome research.</title>
        <authorList>
            <person name="Poyet M."/>
            <person name="Groussin M."/>
            <person name="Gibbons S.M."/>
            <person name="Avila-Pacheco J."/>
            <person name="Jiang X."/>
            <person name="Kearney S.M."/>
            <person name="Perrotta A.R."/>
            <person name="Berdy B."/>
            <person name="Zhao S."/>
            <person name="Lieberman T.D."/>
            <person name="Swanson P.K."/>
            <person name="Smith M."/>
            <person name="Roesemann S."/>
            <person name="Alexander J.E."/>
            <person name="Rich S.A."/>
            <person name="Livny J."/>
            <person name="Vlamakis H."/>
            <person name="Clish C."/>
            <person name="Bullock K."/>
            <person name="Deik A."/>
            <person name="Scott J."/>
            <person name="Pierce K.A."/>
            <person name="Xavier R.J."/>
            <person name="Alm E.J."/>
        </authorList>
    </citation>
    <scope>NUCLEOTIDE SEQUENCE [LARGE SCALE GENOMIC DNA]</scope>
    <source>
        <strain evidence="2 4">BIOML-A3</strain>
    </source>
</reference>
<dbReference type="Proteomes" id="UP000431304">
    <property type="component" value="Unassembled WGS sequence"/>
</dbReference>
<sequence>MSEYDKVCIETFLRDQLKLFPEKVAETPEEAEDFLDMCMAAVCKNMKEVREYFDETGADISGMSKEELEQADEVFKLPDGRYLVVDA</sequence>
<gene>
    <name evidence="1" type="ORF">ERS852448_00260</name>
    <name evidence="2" type="ORF">GKE72_04100</name>
</gene>
<reference evidence="1 3" key="1">
    <citation type="submission" date="2015-09" db="EMBL/GenBank/DDBJ databases">
        <authorList>
            <consortium name="Pathogen Informatics"/>
        </authorList>
    </citation>
    <scope>NUCLEOTIDE SEQUENCE [LARGE SCALE GENOMIC DNA]</scope>
    <source>
        <strain evidence="1 3">2789STDY5608891</strain>
    </source>
</reference>
<dbReference type="EMBL" id="WKRA01000004">
    <property type="protein sequence ID" value="MSD15267.1"/>
    <property type="molecule type" value="Genomic_DNA"/>
</dbReference>
<evidence type="ECO:0000313" key="2">
    <source>
        <dbReference type="EMBL" id="MSD15267.1"/>
    </source>
</evidence>
<dbReference type="OrthoDB" id="1766650at2"/>
<dbReference type="STRING" id="39490.ERS852448_00260"/>